<evidence type="ECO:0000313" key="2">
    <source>
        <dbReference type="EMBL" id="MBO9201617.1"/>
    </source>
</evidence>
<feature type="region of interest" description="Disordered" evidence="1">
    <location>
        <begin position="24"/>
        <end position="54"/>
    </location>
</feature>
<gene>
    <name evidence="2" type="ORF">J7I42_15150</name>
</gene>
<feature type="compositionally biased region" description="Polar residues" evidence="1">
    <location>
        <begin position="30"/>
        <end position="42"/>
    </location>
</feature>
<name>A0ABS3YUK9_9BACT</name>
<keyword evidence="3" id="KW-1185">Reference proteome</keyword>
<proteinExistence type="predicted"/>
<organism evidence="2 3">
    <name type="scientific">Niastella soli</name>
    <dbReference type="NCBI Taxonomy" id="2821487"/>
    <lineage>
        <taxon>Bacteria</taxon>
        <taxon>Pseudomonadati</taxon>
        <taxon>Bacteroidota</taxon>
        <taxon>Chitinophagia</taxon>
        <taxon>Chitinophagales</taxon>
        <taxon>Chitinophagaceae</taxon>
        <taxon>Niastella</taxon>
    </lineage>
</organism>
<reference evidence="2 3" key="1">
    <citation type="submission" date="2021-03" db="EMBL/GenBank/DDBJ databases">
        <title>Assistant Professor.</title>
        <authorList>
            <person name="Huq M.A."/>
        </authorList>
    </citation>
    <scope>NUCLEOTIDE SEQUENCE [LARGE SCALE GENOMIC DNA]</scope>
    <source>
        <strain evidence="2 3">MAH-29</strain>
    </source>
</reference>
<protein>
    <recommendedName>
        <fullName evidence="4">DUF4352 domain-containing protein</fullName>
    </recommendedName>
</protein>
<dbReference type="EMBL" id="JAGHKO010000004">
    <property type="protein sequence ID" value="MBO9201617.1"/>
    <property type="molecule type" value="Genomic_DNA"/>
</dbReference>
<accession>A0ABS3YUK9</accession>
<dbReference type="Proteomes" id="UP000677244">
    <property type="component" value="Unassembled WGS sequence"/>
</dbReference>
<evidence type="ECO:0000313" key="3">
    <source>
        <dbReference type="Proteomes" id="UP000677244"/>
    </source>
</evidence>
<evidence type="ECO:0008006" key="4">
    <source>
        <dbReference type="Google" id="ProtNLM"/>
    </source>
</evidence>
<dbReference type="RefSeq" id="WP_209139671.1">
    <property type="nucleotide sequence ID" value="NZ_JAGHKO010000004.1"/>
</dbReference>
<comment type="caution">
    <text evidence="2">The sequence shown here is derived from an EMBL/GenBank/DDBJ whole genome shotgun (WGS) entry which is preliminary data.</text>
</comment>
<sequence>MKRVILLGTMASVLVLSACKGGNKKEETSENAATASQSSTPAEETKPAANQPKEYKVTFTPDSAIIGKKKEALVKILGATAMAMTDPDGKDNGVELVVKLQATNKAHINEGYNISVSYSNSRLQLDNGTNVTCKTGTDYLRAEPEATGKEESWTYEIPAGAKPTALNLFMDDTRVSVGITMSEK</sequence>
<evidence type="ECO:0000256" key="1">
    <source>
        <dbReference type="SAM" id="MobiDB-lite"/>
    </source>
</evidence>
<dbReference type="PROSITE" id="PS51257">
    <property type="entry name" value="PROKAR_LIPOPROTEIN"/>
    <property type="match status" value="1"/>
</dbReference>